<proteinExistence type="predicted"/>
<dbReference type="PROSITE" id="PS51257">
    <property type="entry name" value="PROKAR_LIPOPROTEIN"/>
    <property type="match status" value="1"/>
</dbReference>
<evidence type="ECO:0000313" key="3">
    <source>
        <dbReference type="EMBL" id="PZQ78310.1"/>
    </source>
</evidence>
<dbReference type="EMBL" id="QFPP01000002">
    <property type="protein sequence ID" value="PZQ78310.1"/>
    <property type="molecule type" value="Genomic_DNA"/>
</dbReference>
<protein>
    <recommendedName>
        <fullName evidence="5">Lipoprotein</fullName>
    </recommendedName>
</protein>
<name>A0A2W5SU67_VARPD</name>
<dbReference type="AlphaFoldDB" id="A0A2W5SU67"/>
<gene>
    <name evidence="3" type="ORF">DI563_00475</name>
</gene>
<accession>A0A2W5SU67</accession>
<feature type="compositionally biased region" description="Low complexity" evidence="1">
    <location>
        <begin position="339"/>
        <end position="353"/>
    </location>
</feature>
<reference evidence="3 4" key="1">
    <citation type="submission" date="2017-08" db="EMBL/GenBank/DDBJ databases">
        <title>Infants hospitalized years apart are colonized by the same room-sourced microbial strains.</title>
        <authorList>
            <person name="Brooks B."/>
            <person name="Olm M.R."/>
            <person name="Firek B.A."/>
            <person name="Baker R."/>
            <person name="Thomas B.C."/>
            <person name="Morowitz M.J."/>
            <person name="Banfield J.F."/>
        </authorList>
    </citation>
    <scope>NUCLEOTIDE SEQUENCE [LARGE SCALE GENOMIC DNA]</scope>
    <source>
        <strain evidence="3">S2_005_003_R2_41</strain>
    </source>
</reference>
<feature type="region of interest" description="Disordered" evidence="1">
    <location>
        <begin position="335"/>
        <end position="378"/>
    </location>
</feature>
<feature type="signal peptide" evidence="2">
    <location>
        <begin position="1"/>
        <end position="32"/>
    </location>
</feature>
<keyword evidence="2" id="KW-0732">Signal</keyword>
<sequence length="452" mass="49160">MNMNYKRTVGCALAAVAALVGVLMLSGCGPEAPPCNDQEATSAVRRLALDRFQESLRGAAAKVEDLATFTFDSPRLTAYDDKIKRRSCAVTLSVQFPAEQMRELPGQMERVASIDQLFSGLKPFGSLLGKRDDTVDRLQADWVAFQIWNGGPPSDAPLRQTLEYQIQRDEGAKDYHVRAAVDVNGIGPLLRIVAWVDAAQKANAKKQDEAIRAAAAKQAEIDRLSDSGRWRKVVYISDFSGNDCYNRGKFCFRGRDDLEHDDNVSYETDASKVDAQKMKIWGDRYRSRQPICLVNIQKTSDPNVFTFYGWSSFTNDKGELIDCLPGAEKTDWDATVAKGQQQAGQEAAASPAVTPAPAPPSSPTAVASGTPSVPPTVPSNLTSVIQRYEPCGGEAMCLYTARGNKVVMNVAVLGEAGIAMLDRSIKSREPLCLKEVSKDGGEYSAEGIASRC</sequence>
<dbReference type="Proteomes" id="UP000249135">
    <property type="component" value="Unassembled WGS sequence"/>
</dbReference>
<feature type="chain" id="PRO_5015932036" description="Lipoprotein" evidence="2">
    <location>
        <begin position="33"/>
        <end position="452"/>
    </location>
</feature>
<evidence type="ECO:0000256" key="2">
    <source>
        <dbReference type="SAM" id="SignalP"/>
    </source>
</evidence>
<comment type="caution">
    <text evidence="3">The sequence shown here is derived from an EMBL/GenBank/DDBJ whole genome shotgun (WGS) entry which is preliminary data.</text>
</comment>
<evidence type="ECO:0000256" key="1">
    <source>
        <dbReference type="SAM" id="MobiDB-lite"/>
    </source>
</evidence>
<evidence type="ECO:0008006" key="5">
    <source>
        <dbReference type="Google" id="ProtNLM"/>
    </source>
</evidence>
<evidence type="ECO:0000313" key="4">
    <source>
        <dbReference type="Proteomes" id="UP000249135"/>
    </source>
</evidence>
<organism evidence="3 4">
    <name type="scientific">Variovorax paradoxus</name>
    <dbReference type="NCBI Taxonomy" id="34073"/>
    <lineage>
        <taxon>Bacteria</taxon>
        <taxon>Pseudomonadati</taxon>
        <taxon>Pseudomonadota</taxon>
        <taxon>Betaproteobacteria</taxon>
        <taxon>Burkholderiales</taxon>
        <taxon>Comamonadaceae</taxon>
        <taxon>Variovorax</taxon>
    </lineage>
</organism>